<comment type="similarity">
    <text evidence="2">Belongs to the MscS (TC 1.A.23) family.</text>
</comment>
<dbReference type="PANTHER" id="PTHR43634">
    <property type="entry name" value="OW CONDUCTANCE MECHANOSENSITIVE CHANNEL"/>
    <property type="match status" value="1"/>
</dbReference>
<feature type="transmembrane region" description="Helical" evidence="7">
    <location>
        <begin position="15"/>
        <end position="37"/>
    </location>
</feature>
<dbReference type="GO" id="GO:0008381">
    <property type="term" value="F:mechanosensitive monoatomic ion channel activity"/>
    <property type="evidence" value="ECO:0007669"/>
    <property type="project" value="UniProtKB-ARBA"/>
</dbReference>
<dbReference type="Pfam" id="PF00924">
    <property type="entry name" value="MS_channel_2nd"/>
    <property type="match status" value="1"/>
</dbReference>
<dbReference type="RefSeq" id="WP_126044559.1">
    <property type="nucleotide sequence ID" value="NZ_RXFM01000023.1"/>
</dbReference>
<dbReference type="GO" id="GO:0005886">
    <property type="term" value="C:plasma membrane"/>
    <property type="evidence" value="ECO:0007669"/>
    <property type="project" value="UniProtKB-SubCell"/>
</dbReference>
<dbReference type="SUPFAM" id="SSF50182">
    <property type="entry name" value="Sm-like ribonucleoproteins"/>
    <property type="match status" value="1"/>
</dbReference>
<name>A0A429XR30_9RICK</name>
<dbReference type="PANTHER" id="PTHR43634:SF2">
    <property type="entry name" value="LOW CONDUCTANCE MECHANOSENSITIVE CHANNEL YNAI"/>
    <property type="match status" value="1"/>
</dbReference>
<proteinExistence type="inferred from homology"/>
<evidence type="ECO:0000256" key="5">
    <source>
        <dbReference type="ARBA" id="ARBA00022989"/>
    </source>
</evidence>
<dbReference type="OrthoDB" id="9814206at2"/>
<dbReference type="SUPFAM" id="SSF82689">
    <property type="entry name" value="Mechanosensitive channel protein MscS (YggB), C-terminal domain"/>
    <property type="match status" value="1"/>
</dbReference>
<evidence type="ECO:0000256" key="7">
    <source>
        <dbReference type="SAM" id="Phobius"/>
    </source>
</evidence>
<dbReference type="Gene3D" id="1.10.287.1260">
    <property type="match status" value="1"/>
</dbReference>
<comment type="caution">
    <text evidence="10">The sequence shown here is derived from an EMBL/GenBank/DDBJ whole genome shotgun (WGS) entry which is preliminary data.</text>
</comment>
<dbReference type="SUPFAM" id="SSF82861">
    <property type="entry name" value="Mechanosensitive channel protein MscS (YggB), transmembrane region"/>
    <property type="match status" value="1"/>
</dbReference>
<feature type="transmembrane region" description="Helical" evidence="7">
    <location>
        <begin position="93"/>
        <end position="113"/>
    </location>
</feature>
<evidence type="ECO:0000259" key="8">
    <source>
        <dbReference type="Pfam" id="PF00924"/>
    </source>
</evidence>
<organism evidence="10 11">
    <name type="scientific">Candidatus Aquarickettsia rohweri</name>
    <dbReference type="NCBI Taxonomy" id="2602574"/>
    <lineage>
        <taxon>Bacteria</taxon>
        <taxon>Pseudomonadati</taxon>
        <taxon>Pseudomonadota</taxon>
        <taxon>Alphaproteobacteria</taxon>
        <taxon>Rickettsiales</taxon>
        <taxon>Candidatus Midichloriaceae</taxon>
        <taxon>Candidatus Aquarickettsia</taxon>
    </lineage>
</organism>
<evidence type="ECO:0000259" key="9">
    <source>
        <dbReference type="Pfam" id="PF21082"/>
    </source>
</evidence>
<keyword evidence="6 7" id="KW-0472">Membrane</keyword>
<evidence type="ECO:0000313" key="10">
    <source>
        <dbReference type="EMBL" id="RST69358.1"/>
    </source>
</evidence>
<dbReference type="InterPro" id="IPR010920">
    <property type="entry name" value="LSM_dom_sf"/>
</dbReference>
<dbReference type="InterPro" id="IPR011014">
    <property type="entry name" value="MscS_channel_TM-2"/>
</dbReference>
<dbReference type="InterPro" id="IPR049278">
    <property type="entry name" value="MS_channel_C"/>
</dbReference>
<reference evidence="11" key="1">
    <citation type="submission" date="2018-11" db="EMBL/GenBank/DDBJ databases">
        <title>Phylogenetic, genomic, and biogeographic characterization of a novel and ubiquitous marine invertebrate-associated Rickettsiales parasite, Candidatus Marinoinvertebrata rohwerii, gen. nov., sp. nov.</title>
        <authorList>
            <person name="Klinges J.G."/>
            <person name="Rosales S.M."/>
            <person name="Mcminds R."/>
            <person name="Shaver E.C."/>
            <person name="Shantz A."/>
            <person name="Peters E.C."/>
            <person name="Burkepile D.E."/>
            <person name="Silliman B.R."/>
            <person name="Vega Thurber R.L."/>
        </authorList>
    </citation>
    <scope>NUCLEOTIDE SEQUENCE [LARGE SCALE GENOMIC DNA]</scope>
    <source>
        <strain evidence="11">a_cerv_44</strain>
    </source>
</reference>
<evidence type="ECO:0000256" key="6">
    <source>
        <dbReference type="ARBA" id="ARBA00023136"/>
    </source>
</evidence>
<keyword evidence="5 7" id="KW-1133">Transmembrane helix</keyword>
<keyword evidence="11" id="KW-1185">Reference proteome</keyword>
<comment type="subcellular location">
    <subcellularLocation>
        <location evidence="1">Cell membrane</location>
        <topology evidence="1">Multi-pass membrane protein</topology>
    </subcellularLocation>
</comment>
<evidence type="ECO:0000256" key="2">
    <source>
        <dbReference type="ARBA" id="ARBA00008017"/>
    </source>
</evidence>
<feature type="domain" description="Mechanosensitive ion channel MscS C-terminal" evidence="9">
    <location>
        <begin position="260"/>
        <end position="343"/>
    </location>
</feature>
<dbReference type="InterPro" id="IPR006685">
    <property type="entry name" value="MscS_channel_2nd"/>
</dbReference>
<evidence type="ECO:0000256" key="3">
    <source>
        <dbReference type="ARBA" id="ARBA00022475"/>
    </source>
</evidence>
<keyword evidence="3" id="KW-1003">Cell membrane</keyword>
<evidence type="ECO:0000256" key="1">
    <source>
        <dbReference type="ARBA" id="ARBA00004651"/>
    </source>
</evidence>
<dbReference type="EMBL" id="RXFM01000023">
    <property type="protein sequence ID" value="RST69358.1"/>
    <property type="molecule type" value="Genomic_DNA"/>
</dbReference>
<feature type="transmembrane region" description="Helical" evidence="7">
    <location>
        <begin position="67"/>
        <end position="87"/>
    </location>
</feature>
<evidence type="ECO:0000256" key="4">
    <source>
        <dbReference type="ARBA" id="ARBA00022692"/>
    </source>
</evidence>
<keyword evidence="4 7" id="KW-0812">Transmembrane</keyword>
<dbReference type="InterPro" id="IPR045042">
    <property type="entry name" value="YnaI-like"/>
</dbReference>
<dbReference type="InterPro" id="IPR023408">
    <property type="entry name" value="MscS_beta-dom_sf"/>
</dbReference>
<sequence length="370" mass="42143">MSSTLLFDLLLKNNSTMYILGEIAVILVVAFILSKLINKFYRKFSKSKHTKSLYSSLINSIKTPLKIFIWILAASYIVVLINKFLNFDILNSVLLARKIAFIALLGVFLFKIVHEYELYSKKANDLANRTNIPIGTLCRILKILVVIFVLLTTVETSGINISGLLALGSVSRIILGFASKDLLANFFGATLVYLDKPFEIGDWVRSPDKNIEGTVEAISWRLTKIRTFDKRPLYVPNSIFNSIVIENASRMSHRRIKEVIGIRYCDIHSVKQIIKNVKDMLMNHDEIASDQTIIVNLTQFNQSSIDFMVYTFTKTTNWIKYQGVKQDVLLKISEIIENNKAEMAFPTRTVYLDNNEIAVNAKDNKLLDKP</sequence>
<dbReference type="InterPro" id="IPR011066">
    <property type="entry name" value="MscS_channel_C_sf"/>
</dbReference>
<dbReference type="Gene3D" id="3.30.70.100">
    <property type="match status" value="1"/>
</dbReference>
<dbReference type="Pfam" id="PF21082">
    <property type="entry name" value="MS_channel_3rd"/>
    <property type="match status" value="1"/>
</dbReference>
<evidence type="ECO:0000313" key="11">
    <source>
        <dbReference type="Proteomes" id="UP000279470"/>
    </source>
</evidence>
<gene>
    <name evidence="10" type="ORF">EIC27_02400</name>
</gene>
<dbReference type="Proteomes" id="UP000279470">
    <property type="component" value="Unassembled WGS sequence"/>
</dbReference>
<dbReference type="AlphaFoldDB" id="A0A429XR30"/>
<accession>A0A429XR30</accession>
<feature type="domain" description="Mechanosensitive ion channel MscS" evidence="8">
    <location>
        <begin position="181"/>
        <end position="250"/>
    </location>
</feature>
<dbReference type="Gene3D" id="2.30.30.60">
    <property type="match status" value="1"/>
</dbReference>
<protein>
    <submittedName>
        <fullName evidence="10">Mechanosensitive ion channel family protein</fullName>
    </submittedName>
</protein>